<dbReference type="EnsemblPlants" id="KQK91556">
    <property type="protein sequence ID" value="KQK91556"/>
    <property type="gene ID" value="SETIT_040497mg"/>
</dbReference>
<reference evidence="1" key="2">
    <citation type="submission" date="2018-08" db="UniProtKB">
        <authorList>
            <consortium name="EnsemblPlants"/>
        </authorList>
    </citation>
    <scope>IDENTIFICATION</scope>
    <source>
        <strain evidence="1">Yugu1</strain>
    </source>
</reference>
<dbReference type="AlphaFoldDB" id="K4ANK0"/>
<keyword evidence="2" id="KW-1185">Reference proteome</keyword>
<evidence type="ECO:0000313" key="2">
    <source>
        <dbReference type="Proteomes" id="UP000004995"/>
    </source>
</evidence>
<evidence type="ECO:0000313" key="1">
    <source>
        <dbReference type="EnsemblPlants" id="KQK91556"/>
    </source>
</evidence>
<dbReference type="Gramene" id="KQK91556">
    <property type="protein sequence ID" value="KQK91556"/>
    <property type="gene ID" value="SETIT_040497mg"/>
</dbReference>
<organism evidence="1 2">
    <name type="scientific">Setaria italica</name>
    <name type="common">Foxtail millet</name>
    <name type="synonym">Panicum italicum</name>
    <dbReference type="NCBI Taxonomy" id="4555"/>
    <lineage>
        <taxon>Eukaryota</taxon>
        <taxon>Viridiplantae</taxon>
        <taxon>Streptophyta</taxon>
        <taxon>Embryophyta</taxon>
        <taxon>Tracheophyta</taxon>
        <taxon>Spermatophyta</taxon>
        <taxon>Magnoliopsida</taxon>
        <taxon>Liliopsida</taxon>
        <taxon>Poales</taxon>
        <taxon>Poaceae</taxon>
        <taxon>PACMAD clade</taxon>
        <taxon>Panicoideae</taxon>
        <taxon>Panicodae</taxon>
        <taxon>Paniceae</taxon>
        <taxon>Cenchrinae</taxon>
        <taxon>Setaria</taxon>
    </lineage>
</organism>
<protein>
    <submittedName>
        <fullName evidence="1">Uncharacterized protein</fullName>
    </submittedName>
</protein>
<dbReference type="EMBL" id="AGNK02006048">
    <property type="status" value="NOT_ANNOTATED_CDS"/>
    <property type="molecule type" value="Genomic_DNA"/>
</dbReference>
<name>K4ANK0_SETIT</name>
<dbReference type="HOGENOM" id="CLU_3145370_0_0_1"/>
<sequence>MPATAAIVLVQIPSKDAFGATLCFLICLYVNFTCSRPNSCVANWATVAM</sequence>
<dbReference type="Proteomes" id="UP000004995">
    <property type="component" value="Unassembled WGS sequence"/>
</dbReference>
<accession>K4ANK0</accession>
<proteinExistence type="predicted"/>
<reference evidence="2" key="1">
    <citation type="journal article" date="2012" name="Nat. Biotechnol.">
        <title>Reference genome sequence of the model plant Setaria.</title>
        <authorList>
            <person name="Bennetzen J.L."/>
            <person name="Schmutz J."/>
            <person name="Wang H."/>
            <person name="Percifield R."/>
            <person name="Hawkins J."/>
            <person name="Pontaroli A.C."/>
            <person name="Estep M."/>
            <person name="Feng L."/>
            <person name="Vaughn J.N."/>
            <person name="Grimwood J."/>
            <person name="Jenkins J."/>
            <person name="Barry K."/>
            <person name="Lindquist E."/>
            <person name="Hellsten U."/>
            <person name="Deshpande S."/>
            <person name="Wang X."/>
            <person name="Wu X."/>
            <person name="Mitros T."/>
            <person name="Triplett J."/>
            <person name="Yang X."/>
            <person name="Ye C.Y."/>
            <person name="Mauro-Herrera M."/>
            <person name="Wang L."/>
            <person name="Li P."/>
            <person name="Sharma M."/>
            <person name="Sharma R."/>
            <person name="Ronald P.C."/>
            <person name="Panaud O."/>
            <person name="Kellogg E.A."/>
            <person name="Brutnell T.P."/>
            <person name="Doust A.N."/>
            <person name="Tuskan G.A."/>
            <person name="Rokhsar D."/>
            <person name="Devos K.M."/>
        </authorList>
    </citation>
    <scope>NUCLEOTIDE SEQUENCE [LARGE SCALE GENOMIC DNA]</scope>
    <source>
        <strain evidence="2">cv. Yugu1</strain>
    </source>
</reference>
<dbReference type="InParanoid" id="K4ANK0"/>